<gene>
    <name evidence="3" type="ORF">JQ619_17695</name>
</gene>
<dbReference type="PANTHER" id="PTHR33840">
    <property type="match status" value="1"/>
</dbReference>
<reference evidence="4" key="1">
    <citation type="journal article" date="2021" name="ISME J.">
        <title>Evolutionary origin and ecological implication of a unique nif island in free-living Bradyrhizobium lineages.</title>
        <authorList>
            <person name="Tao J."/>
        </authorList>
    </citation>
    <scope>NUCLEOTIDE SEQUENCE [LARGE SCALE GENOMIC DNA]</scope>
    <source>
        <strain evidence="4">SZCCT0094</strain>
    </source>
</reference>
<dbReference type="Pfam" id="PF09994">
    <property type="entry name" value="T6SS_Tle1-like_cat"/>
    <property type="match status" value="1"/>
</dbReference>
<dbReference type="EMBL" id="JAFCLK010000015">
    <property type="protein sequence ID" value="MBR1137604.1"/>
    <property type="molecule type" value="Genomic_DNA"/>
</dbReference>
<dbReference type="Proteomes" id="UP001314635">
    <property type="component" value="Unassembled WGS sequence"/>
</dbReference>
<keyword evidence="1" id="KW-0472">Membrane</keyword>
<keyword evidence="1" id="KW-1133">Transmembrane helix</keyword>
<feature type="transmembrane region" description="Helical" evidence="1">
    <location>
        <begin position="552"/>
        <end position="569"/>
    </location>
</feature>
<accession>A0ABS5G997</accession>
<evidence type="ECO:0000313" key="4">
    <source>
        <dbReference type="Proteomes" id="UP001314635"/>
    </source>
</evidence>
<feature type="transmembrane region" description="Helical" evidence="1">
    <location>
        <begin position="612"/>
        <end position="635"/>
    </location>
</feature>
<comment type="caution">
    <text evidence="3">The sequence shown here is derived from an EMBL/GenBank/DDBJ whole genome shotgun (WGS) entry which is preliminary data.</text>
</comment>
<evidence type="ECO:0000313" key="3">
    <source>
        <dbReference type="EMBL" id="MBR1137604.1"/>
    </source>
</evidence>
<sequence length="812" mass="92424">MSNAAPRNIVLLSDGTGNSAKAVFKTNVWRLFQLLDLRDPGRQIAFYDDGVGTSSFKLFAALGGIFGFGLKRNVIALYSFCCRNYRPGDRIYCFGFSRGAFTIRIVAAMIAGQGLVDYNNNEADLARFAGDAYRRYRQRYNSGILKYLGKIGLDLRGIRDWGIRELRSWRGLLPEPPPIEVESVHFVGIWDTVDAYGGPIEEMIRAIDYWVWPLSMPDRFMSAKIHRACHALALEEERDAFRPVIWDERYVRARAVVDGRPDKTDWLFDIDHDPRSAAAKLAEPAPRLRTDLPPRDRERISQVWFTGVHSDIGGGYPQDGLSYVTLDWMLDRAKAYGLIYLDERRRVLYDPEIDANDKLNNSREGLAAYYRYKPRNLLEIYAAPPYKLSFRADVKRVWRLIRKQPDPQVEILADLHPSMSQTVLPPPKPTIHRTVFERIATGTDRYVPVVVPKTYRVTDATDTPVDTLHPADPGAARSKVQDDVWNWVWLRRVVYFSTMFALLFVAAIPLFVIYAPRFGHDTFGPYVNPIVNAAASFLPKLLDPWFVAFRDGPGFVLIGVIVLAVLSLWGTRLQQSLRDVARIAWHEPHTFPALSGWHSAVYRLRRLGIYKAFFYVLTHWIFPTAIMWWLFWWLAFGTANTLGLFCKGTGEGIEVGDTPIEARKSVRYKNGFETSQLCYATGLSVAQDETYVITLDVATPWSDAEIPASPTGFGYGTLAQVPGIPFKRLIWSNWFAPIVRVGGTGLEEHLPEFKQDPANASRWTAEFIARSNGEVFVYVNDTSIFLPWFWHAFYDNNHGSATVSLRRKATEQ</sequence>
<organism evidence="3 4">
    <name type="scientific">Bradyrhizobium denitrificans</name>
    <dbReference type="NCBI Taxonomy" id="2734912"/>
    <lineage>
        <taxon>Bacteria</taxon>
        <taxon>Pseudomonadati</taxon>
        <taxon>Pseudomonadota</taxon>
        <taxon>Alphaproteobacteria</taxon>
        <taxon>Hyphomicrobiales</taxon>
        <taxon>Nitrobacteraceae</taxon>
        <taxon>Bradyrhizobium</taxon>
    </lineage>
</organism>
<dbReference type="InterPro" id="IPR018712">
    <property type="entry name" value="Tle1-like_cat"/>
</dbReference>
<proteinExistence type="predicted"/>
<feature type="domain" description="T6SS Phospholipase effector Tle1-like catalytic" evidence="2">
    <location>
        <begin position="7"/>
        <end position="331"/>
    </location>
</feature>
<keyword evidence="1" id="KW-0812">Transmembrane</keyword>
<evidence type="ECO:0000256" key="1">
    <source>
        <dbReference type="SAM" id="Phobius"/>
    </source>
</evidence>
<keyword evidence="4" id="KW-1185">Reference proteome</keyword>
<protein>
    <submittedName>
        <fullName evidence="3">DUF2235 domain-containing protein</fullName>
    </submittedName>
</protein>
<evidence type="ECO:0000259" key="2">
    <source>
        <dbReference type="Pfam" id="PF09994"/>
    </source>
</evidence>
<feature type="transmembrane region" description="Helical" evidence="1">
    <location>
        <begin position="493"/>
        <end position="515"/>
    </location>
</feature>
<dbReference type="PANTHER" id="PTHR33840:SF1">
    <property type="entry name" value="TLE1 PHOSPHOLIPASE DOMAIN-CONTAINING PROTEIN"/>
    <property type="match status" value="1"/>
</dbReference>
<name>A0ABS5G997_9BRAD</name>
<dbReference type="RefSeq" id="WP_148221499.1">
    <property type="nucleotide sequence ID" value="NZ_JABFDP010000019.1"/>
</dbReference>